<evidence type="ECO:0000256" key="1">
    <source>
        <dbReference type="SAM" id="Phobius"/>
    </source>
</evidence>
<dbReference type="InterPro" id="IPR011055">
    <property type="entry name" value="Dup_hybrid_motif"/>
</dbReference>
<keyword evidence="1" id="KW-0472">Membrane</keyword>
<keyword evidence="1" id="KW-0812">Transmembrane</keyword>
<keyword evidence="1" id="KW-1133">Transmembrane helix</keyword>
<organism evidence="3 4">
    <name type="scientific">Candidatus Opimibacter skivensis</name>
    <dbReference type="NCBI Taxonomy" id="2982028"/>
    <lineage>
        <taxon>Bacteria</taxon>
        <taxon>Pseudomonadati</taxon>
        <taxon>Bacteroidota</taxon>
        <taxon>Saprospiria</taxon>
        <taxon>Saprospirales</taxon>
        <taxon>Saprospiraceae</taxon>
        <taxon>Candidatus Opimibacter</taxon>
    </lineage>
</organism>
<dbReference type="Pfam" id="PF01551">
    <property type="entry name" value="Peptidase_M23"/>
    <property type="match status" value="1"/>
</dbReference>
<dbReference type="InterPro" id="IPR050570">
    <property type="entry name" value="Cell_wall_metabolism_enzyme"/>
</dbReference>
<reference evidence="3 4" key="1">
    <citation type="submission" date="2020-10" db="EMBL/GenBank/DDBJ databases">
        <title>Connecting structure to function with the recovery of over 1000 high-quality activated sludge metagenome-assembled genomes encoding full-length rRNA genes using long-read sequencing.</title>
        <authorList>
            <person name="Singleton C.M."/>
            <person name="Petriglieri F."/>
            <person name="Kristensen J.M."/>
            <person name="Kirkegaard R.H."/>
            <person name="Michaelsen T.Y."/>
            <person name="Andersen M.H."/>
            <person name="Karst S.M."/>
            <person name="Dueholm M.S."/>
            <person name="Nielsen P.H."/>
            <person name="Albertsen M."/>
        </authorList>
    </citation>
    <scope>NUCLEOTIDE SEQUENCE [LARGE SCALE GENOMIC DNA]</scope>
    <source>
        <strain evidence="3">Ribe_18-Q3-R11-54_MAXAC.273</strain>
    </source>
</reference>
<dbReference type="InterPro" id="IPR016047">
    <property type="entry name" value="M23ase_b-sheet_dom"/>
</dbReference>
<dbReference type="Proteomes" id="UP000808337">
    <property type="component" value="Unassembled WGS sequence"/>
</dbReference>
<proteinExistence type="predicted"/>
<dbReference type="FunFam" id="2.70.70.10:FF:000006">
    <property type="entry name" value="M23 family peptidase"/>
    <property type="match status" value="1"/>
</dbReference>
<dbReference type="PANTHER" id="PTHR21666:SF270">
    <property type="entry name" value="MUREIN HYDROLASE ACTIVATOR ENVC"/>
    <property type="match status" value="1"/>
</dbReference>
<protein>
    <submittedName>
        <fullName evidence="3">M23 family metallopeptidase</fullName>
    </submittedName>
</protein>
<dbReference type="EMBL" id="JADKGY010000029">
    <property type="protein sequence ID" value="MBK9984310.1"/>
    <property type="molecule type" value="Genomic_DNA"/>
</dbReference>
<dbReference type="SUPFAM" id="SSF51261">
    <property type="entry name" value="Duplicated hybrid motif"/>
    <property type="match status" value="1"/>
</dbReference>
<sequence>MAGRKYVYNESTLSFEEYRTPGKFRVFSFFGYLCATIVTATIFLSLHNKYFPSQNELSLMRELDQMKYQYATINDQINLMSEDLNTVHERDGGILRFMLGMDPLDESVWEGGVGGSDKYAKLIQYPNSGQLLVETQEKVDKLMLQLKVQKLSLDSILTKANAKEDMLASIPSIKPVRIDLLKKSLSALSGFGIRLHPVHKVEKMHTGVDFTAPPGSPIQATGNGKVITAEYGRVGYGNHIVIDHGYGYTSLYGHMATLSVKEGDIVHKGQTIGTVGTTGLSTGPHCHYEVRIKGNPVDPIIYCMDDLTPEEYQTLVQRAGIENQSFD</sequence>
<feature type="transmembrane region" description="Helical" evidence="1">
    <location>
        <begin position="26"/>
        <end position="46"/>
    </location>
</feature>
<dbReference type="PANTHER" id="PTHR21666">
    <property type="entry name" value="PEPTIDASE-RELATED"/>
    <property type="match status" value="1"/>
</dbReference>
<dbReference type="GO" id="GO:0004222">
    <property type="term" value="F:metalloendopeptidase activity"/>
    <property type="evidence" value="ECO:0007669"/>
    <property type="project" value="TreeGrafter"/>
</dbReference>
<accession>A0A9D7XQM3</accession>
<dbReference type="Gene3D" id="2.70.70.10">
    <property type="entry name" value="Glucose Permease (Domain IIA)"/>
    <property type="match status" value="1"/>
</dbReference>
<evidence type="ECO:0000259" key="2">
    <source>
        <dbReference type="Pfam" id="PF01551"/>
    </source>
</evidence>
<feature type="domain" description="M23ase beta-sheet core" evidence="2">
    <location>
        <begin position="203"/>
        <end position="299"/>
    </location>
</feature>
<gene>
    <name evidence="3" type="ORF">IPP15_18415</name>
</gene>
<name>A0A9D7XQM3_9BACT</name>
<evidence type="ECO:0000313" key="4">
    <source>
        <dbReference type="Proteomes" id="UP000808337"/>
    </source>
</evidence>
<dbReference type="AlphaFoldDB" id="A0A9D7XQM3"/>
<dbReference type="CDD" id="cd12797">
    <property type="entry name" value="M23_peptidase"/>
    <property type="match status" value="1"/>
</dbReference>
<evidence type="ECO:0000313" key="3">
    <source>
        <dbReference type="EMBL" id="MBK9984310.1"/>
    </source>
</evidence>
<comment type="caution">
    <text evidence="3">The sequence shown here is derived from an EMBL/GenBank/DDBJ whole genome shotgun (WGS) entry which is preliminary data.</text>
</comment>